<dbReference type="InterPro" id="IPR009772">
    <property type="entry name" value="CDC123"/>
</dbReference>
<accession>A0AAD6VYI4</accession>
<name>A0AAD6VYI4_9ROSI</name>
<gene>
    <name evidence="1" type="ORF">NC653_015679</name>
</gene>
<dbReference type="AlphaFoldDB" id="A0AAD6VYI4"/>
<evidence type="ECO:0000313" key="1">
    <source>
        <dbReference type="EMBL" id="KAJ6992372.1"/>
    </source>
</evidence>
<protein>
    <submittedName>
        <fullName evidence="1">Uncharacterized protein</fullName>
    </submittedName>
</protein>
<keyword evidence="2" id="KW-1185">Reference proteome</keyword>
<reference evidence="1" key="1">
    <citation type="journal article" date="2023" name="Mol. Ecol. Resour.">
        <title>Chromosome-level genome assembly of a triploid poplar Populus alba 'Berolinensis'.</title>
        <authorList>
            <person name="Chen S."/>
            <person name="Yu Y."/>
            <person name="Wang X."/>
            <person name="Wang S."/>
            <person name="Zhang T."/>
            <person name="Zhou Y."/>
            <person name="He R."/>
            <person name="Meng N."/>
            <person name="Wang Y."/>
            <person name="Liu W."/>
            <person name="Liu Z."/>
            <person name="Liu J."/>
            <person name="Guo Q."/>
            <person name="Huang H."/>
            <person name="Sederoff R.R."/>
            <person name="Wang G."/>
            <person name="Qu G."/>
            <person name="Chen S."/>
        </authorList>
    </citation>
    <scope>NUCLEOTIDE SEQUENCE</scope>
    <source>
        <strain evidence="1">SC-2020</strain>
    </source>
</reference>
<comment type="caution">
    <text evidence="1">The sequence shown here is derived from an EMBL/GenBank/DDBJ whole genome shotgun (WGS) entry which is preliminary data.</text>
</comment>
<evidence type="ECO:0000313" key="2">
    <source>
        <dbReference type="Proteomes" id="UP001164929"/>
    </source>
</evidence>
<dbReference type="Proteomes" id="UP001164929">
    <property type="component" value="Chromosome 6"/>
</dbReference>
<sequence length="42" mass="4757">MNQRSLHRSLLSLELKIKESIKTLGGAVFPKLSWSTTKRMLG</sequence>
<dbReference type="EMBL" id="JAQIZT010000006">
    <property type="protein sequence ID" value="KAJ6992372.1"/>
    <property type="molecule type" value="Genomic_DNA"/>
</dbReference>
<organism evidence="1 2">
    <name type="scientific">Populus alba x Populus x berolinensis</name>
    <dbReference type="NCBI Taxonomy" id="444605"/>
    <lineage>
        <taxon>Eukaryota</taxon>
        <taxon>Viridiplantae</taxon>
        <taxon>Streptophyta</taxon>
        <taxon>Embryophyta</taxon>
        <taxon>Tracheophyta</taxon>
        <taxon>Spermatophyta</taxon>
        <taxon>Magnoliopsida</taxon>
        <taxon>eudicotyledons</taxon>
        <taxon>Gunneridae</taxon>
        <taxon>Pentapetalae</taxon>
        <taxon>rosids</taxon>
        <taxon>fabids</taxon>
        <taxon>Malpighiales</taxon>
        <taxon>Salicaceae</taxon>
        <taxon>Saliceae</taxon>
        <taxon>Populus</taxon>
    </lineage>
</organism>
<dbReference type="Pfam" id="PF07065">
    <property type="entry name" value="D123"/>
    <property type="match status" value="1"/>
</dbReference>
<proteinExistence type="predicted"/>